<dbReference type="InterPro" id="IPR002078">
    <property type="entry name" value="Sigma_54_int"/>
</dbReference>
<dbReference type="PROSITE" id="PS50112">
    <property type="entry name" value="PAS"/>
    <property type="match status" value="1"/>
</dbReference>
<dbReference type="GO" id="GO:0000156">
    <property type="term" value="F:phosphorelay response regulator activity"/>
    <property type="evidence" value="ECO:0007669"/>
    <property type="project" value="InterPro"/>
</dbReference>
<evidence type="ECO:0000259" key="5">
    <source>
        <dbReference type="PROSITE" id="PS50045"/>
    </source>
</evidence>
<dbReference type="Pfam" id="PF06506">
    <property type="entry name" value="PrpR_N"/>
    <property type="match status" value="1"/>
</dbReference>
<dbReference type="SMART" id="SM00382">
    <property type="entry name" value="AAA"/>
    <property type="match status" value="1"/>
</dbReference>
<gene>
    <name evidence="7" type="ORF">SAMN02194393_01519</name>
</gene>
<reference evidence="7 8" key="1">
    <citation type="submission" date="2017-02" db="EMBL/GenBank/DDBJ databases">
        <authorList>
            <person name="Peterson S.W."/>
        </authorList>
    </citation>
    <scope>NUCLEOTIDE SEQUENCE [LARGE SCALE GENOMIC DNA]</scope>
    <source>
        <strain evidence="7 8">M1</strain>
    </source>
</reference>
<dbReference type="InterPro" id="IPR009057">
    <property type="entry name" value="Homeodomain-like_sf"/>
</dbReference>
<dbReference type="InterPro" id="IPR002197">
    <property type="entry name" value="HTH_Fis"/>
</dbReference>
<keyword evidence="8" id="KW-1185">Reference proteome</keyword>
<dbReference type="PANTHER" id="PTHR32071">
    <property type="entry name" value="TRANSCRIPTIONAL REGULATORY PROTEIN"/>
    <property type="match status" value="1"/>
</dbReference>
<dbReference type="InterPro" id="IPR027417">
    <property type="entry name" value="P-loop_NTPase"/>
</dbReference>
<protein>
    <submittedName>
        <fullName evidence="7">PAS domain S-box-containing protein</fullName>
    </submittedName>
</protein>
<accession>A0A1T5K064</accession>
<dbReference type="Pfam" id="PF00989">
    <property type="entry name" value="PAS"/>
    <property type="match status" value="1"/>
</dbReference>
<dbReference type="CDD" id="cd00130">
    <property type="entry name" value="PAS"/>
    <property type="match status" value="1"/>
</dbReference>
<dbReference type="SUPFAM" id="SSF46689">
    <property type="entry name" value="Homeodomain-like"/>
    <property type="match status" value="1"/>
</dbReference>
<feature type="domain" description="PAS" evidence="6">
    <location>
        <begin position="195"/>
        <end position="250"/>
    </location>
</feature>
<feature type="domain" description="Sigma-54 factor interaction" evidence="5">
    <location>
        <begin position="324"/>
        <end position="554"/>
    </location>
</feature>
<dbReference type="FunFam" id="3.40.50.300:FF:000006">
    <property type="entry name" value="DNA-binding transcriptional regulator NtrC"/>
    <property type="match status" value="1"/>
</dbReference>
<keyword evidence="1" id="KW-0547">Nucleotide-binding</keyword>
<sequence length="640" mass="73192">MNPKILAISTYPELTQMLKEISKELGVAISIYEGGIMRDGHLYAKKMENKFDIIISQGGTLEAIKEIVTIPVVSIEISTADILRALLEAKEKFKKKIVLFCYRSEKLSKLQNLKDILNVDFEVVNYGNKKEFEEKVDKIFNKSEFTLVGMGSCMLETSKGRDVDAVIIKSNRNSVRQAIIDAKNICDLSKREKEKSERLKIIIDYSSEGIIAVDKQGFITTFNPVAEKIFDLESDIVLGRNISDLKDYYYLNMVYGDEGYKLDEIIKINNIQLIINRIPIIVEDEKSGLIITLQEISKLQKLEQNVRNKLYNKGLIAKHRFGEILGSSKAIKEAIDNGIRFGKTSTTILIQGETGSGKELFAQSIHNISDRKDKPFVAVNCAALPENLLESELFGYEEGAFTGAKKGGKLGLFEMAHGGTIFLDEIGEIPLSLQSRLLRVLQEKEVLRIGGDYIVKVDVRIISATNIDLYKMVKEHKFREDLYFRLNILNLKIPPIRDRKEDIPILVNEFIGRMNREHNKKIEGLTENAMKLLMAYSWPGNVREIQNFVERMVILSDYPTIEEKFIRNLFIQSFGRENEIEKLEEDKNTIKVKVGTLKDMELQLIEELNNIFDSNKILLAEKLGISRTTLWKKMKEMEEY</sequence>
<dbReference type="CDD" id="cd00009">
    <property type="entry name" value="AAA"/>
    <property type="match status" value="1"/>
</dbReference>
<name>A0A1T5K064_9FIRM</name>
<dbReference type="InterPro" id="IPR003593">
    <property type="entry name" value="AAA+_ATPase"/>
</dbReference>
<dbReference type="Gene3D" id="3.40.50.300">
    <property type="entry name" value="P-loop containing nucleotide triphosphate hydrolases"/>
    <property type="match status" value="1"/>
</dbReference>
<dbReference type="Pfam" id="PF25601">
    <property type="entry name" value="AAA_lid_14"/>
    <property type="match status" value="1"/>
</dbReference>
<dbReference type="PROSITE" id="PS00675">
    <property type="entry name" value="SIGMA54_INTERACT_1"/>
    <property type="match status" value="1"/>
</dbReference>
<dbReference type="GO" id="GO:0005524">
    <property type="term" value="F:ATP binding"/>
    <property type="evidence" value="ECO:0007669"/>
    <property type="project" value="UniProtKB-KW"/>
</dbReference>
<dbReference type="GO" id="GO:0006355">
    <property type="term" value="P:regulation of DNA-templated transcription"/>
    <property type="evidence" value="ECO:0007669"/>
    <property type="project" value="InterPro"/>
</dbReference>
<dbReference type="AlphaFoldDB" id="A0A1T5K064"/>
<evidence type="ECO:0000256" key="3">
    <source>
        <dbReference type="ARBA" id="ARBA00023015"/>
    </source>
</evidence>
<dbReference type="InterPro" id="IPR025943">
    <property type="entry name" value="Sigma_54_int_dom_ATP-bd_2"/>
</dbReference>
<dbReference type="STRING" id="36842.SAMN02194393_01519"/>
<dbReference type="InterPro" id="IPR013767">
    <property type="entry name" value="PAS_fold"/>
</dbReference>
<keyword evidence="3" id="KW-0805">Transcription regulation</keyword>
<evidence type="ECO:0000256" key="4">
    <source>
        <dbReference type="ARBA" id="ARBA00023163"/>
    </source>
</evidence>
<dbReference type="Pfam" id="PF02954">
    <property type="entry name" value="HTH_8"/>
    <property type="match status" value="1"/>
</dbReference>
<evidence type="ECO:0000313" key="7">
    <source>
        <dbReference type="EMBL" id="SKC57157.1"/>
    </source>
</evidence>
<dbReference type="Gene3D" id="1.10.8.60">
    <property type="match status" value="1"/>
</dbReference>
<evidence type="ECO:0000313" key="8">
    <source>
        <dbReference type="Proteomes" id="UP000190285"/>
    </source>
</evidence>
<dbReference type="SUPFAM" id="SSF159800">
    <property type="entry name" value="PrpR receptor domain-like"/>
    <property type="match status" value="1"/>
</dbReference>
<dbReference type="Gene3D" id="3.30.450.20">
    <property type="entry name" value="PAS domain"/>
    <property type="match status" value="1"/>
</dbReference>
<evidence type="ECO:0000259" key="6">
    <source>
        <dbReference type="PROSITE" id="PS50112"/>
    </source>
</evidence>
<keyword evidence="4" id="KW-0804">Transcription</keyword>
<dbReference type="SMART" id="SM00091">
    <property type="entry name" value="PAS"/>
    <property type="match status" value="1"/>
</dbReference>
<dbReference type="EMBL" id="FUZT01000003">
    <property type="protein sequence ID" value="SKC57157.1"/>
    <property type="molecule type" value="Genomic_DNA"/>
</dbReference>
<dbReference type="PROSITE" id="PS50045">
    <property type="entry name" value="SIGMA54_INTERACT_4"/>
    <property type="match status" value="1"/>
</dbReference>
<evidence type="ECO:0000256" key="2">
    <source>
        <dbReference type="ARBA" id="ARBA00022840"/>
    </source>
</evidence>
<dbReference type="Gene3D" id="3.40.50.2300">
    <property type="match status" value="1"/>
</dbReference>
<dbReference type="PANTHER" id="PTHR32071:SF57">
    <property type="entry name" value="C4-DICARBOXYLATE TRANSPORT TRANSCRIPTIONAL REGULATORY PROTEIN DCTD"/>
    <property type="match status" value="1"/>
</dbReference>
<dbReference type="InterPro" id="IPR000014">
    <property type="entry name" value="PAS"/>
</dbReference>
<dbReference type="GO" id="GO:0043565">
    <property type="term" value="F:sequence-specific DNA binding"/>
    <property type="evidence" value="ECO:0007669"/>
    <property type="project" value="InterPro"/>
</dbReference>
<dbReference type="RefSeq" id="WP_170917319.1">
    <property type="nucleotide sequence ID" value="NZ_FUZT01000003.1"/>
</dbReference>
<dbReference type="SUPFAM" id="SSF52540">
    <property type="entry name" value="P-loop containing nucleoside triphosphate hydrolases"/>
    <property type="match status" value="1"/>
</dbReference>
<dbReference type="SUPFAM" id="SSF55785">
    <property type="entry name" value="PYP-like sensor domain (PAS domain)"/>
    <property type="match status" value="1"/>
</dbReference>
<dbReference type="Gene3D" id="3.40.50.10660">
    <property type="entry name" value="PrpR receptor domain-like"/>
    <property type="match status" value="1"/>
</dbReference>
<dbReference type="InterPro" id="IPR058031">
    <property type="entry name" value="AAA_lid_NorR"/>
</dbReference>
<dbReference type="Gene3D" id="1.10.10.60">
    <property type="entry name" value="Homeodomain-like"/>
    <property type="match status" value="1"/>
</dbReference>
<dbReference type="InterPro" id="IPR010524">
    <property type="entry name" value="Sig_transdc_resp-reg_PrpR_N"/>
</dbReference>
<dbReference type="NCBIfam" id="TIGR00229">
    <property type="entry name" value="sensory_box"/>
    <property type="match status" value="1"/>
</dbReference>
<dbReference type="Proteomes" id="UP000190285">
    <property type="component" value="Unassembled WGS sequence"/>
</dbReference>
<evidence type="ECO:0000256" key="1">
    <source>
        <dbReference type="ARBA" id="ARBA00022741"/>
    </source>
</evidence>
<organism evidence="7 8">
    <name type="scientific">Maledivibacter halophilus</name>
    <dbReference type="NCBI Taxonomy" id="36842"/>
    <lineage>
        <taxon>Bacteria</taxon>
        <taxon>Bacillati</taxon>
        <taxon>Bacillota</taxon>
        <taxon>Clostridia</taxon>
        <taxon>Peptostreptococcales</taxon>
        <taxon>Caminicellaceae</taxon>
        <taxon>Maledivibacter</taxon>
    </lineage>
</organism>
<proteinExistence type="predicted"/>
<dbReference type="PROSITE" id="PS00676">
    <property type="entry name" value="SIGMA54_INTERACT_2"/>
    <property type="match status" value="1"/>
</dbReference>
<dbReference type="InterPro" id="IPR035965">
    <property type="entry name" value="PAS-like_dom_sf"/>
</dbReference>
<keyword evidence="2" id="KW-0067">ATP-binding</keyword>
<dbReference type="Pfam" id="PF00158">
    <property type="entry name" value="Sigma54_activat"/>
    <property type="match status" value="1"/>
</dbReference>
<dbReference type="InterPro" id="IPR025662">
    <property type="entry name" value="Sigma_54_int_dom_ATP-bd_1"/>
</dbReference>